<reference evidence="1" key="1">
    <citation type="submission" date="2021-02" db="EMBL/GenBank/DDBJ databases">
        <authorList>
            <person name="Nowell W R."/>
        </authorList>
    </citation>
    <scope>NUCLEOTIDE SEQUENCE</scope>
</reference>
<evidence type="ECO:0000313" key="2">
    <source>
        <dbReference type="EMBL" id="CAF4383836.1"/>
    </source>
</evidence>
<dbReference type="EMBL" id="CAJOBC010089763">
    <property type="protein sequence ID" value="CAF4383836.1"/>
    <property type="molecule type" value="Genomic_DNA"/>
</dbReference>
<dbReference type="Proteomes" id="UP000681722">
    <property type="component" value="Unassembled WGS sequence"/>
</dbReference>
<keyword evidence="3" id="KW-1185">Reference proteome</keyword>
<dbReference type="InterPro" id="IPR039366">
    <property type="entry name" value="Pilotin"/>
</dbReference>
<name>A0A815V3N6_9BILA</name>
<gene>
    <name evidence="1" type="ORF">GPM918_LOCUS37723</name>
    <name evidence="2" type="ORF">SRO942_LOCUS38502</name>
</gene>
<accession>A0A815V3N6</accession>
<sequence length="119" mass="13129">MYMQTKMAAKVTGSVVGKGGCEDNAFNGNEILIVEVQDTSRADAPSISLGQQKITLKKGEKFPINFDIEYQEEEASKVPDYGLTLSARIEDNNGQLLYINDTSTSIKDKKIEVAAYIKF</sequence>
<evidence type="ECO:0000313" key="1">
    <source>
        <dbReference type="EMBL" id="CAF1524844.1"/>
    </source>
</evidence>
<dbReference type="Proteomes" id="UP000663829">
    <property type="component" value="Unassembled WGS sequence"/>
</dbReference>
<dbReference type="OrthoDB" id="10013825at2759"/>
<evidence type="ECO:0000313" key="3">
    <source>
        <dbReference type="Proteomes" id="UP000663829"/>
    </source>
</evidence>
<dbReference type="EMBL" id="CAJNOQ010024200">
    <property type="protein sequence ID" value="CAF1524844.1"/>
    <property type="molecule type" value="Genomic_DNA"/>
</dbReference>
<protein>
    <submittedName>
        <fullName evidence="1">Uncharacterized protein</fullName>
    </submittedName>
</protein>
<comment type="caution">
    <text evidence="1">The sequence shown here is derived from an EMBL/GenBank/DDBJ whole genome shotgun (WGS) entry which is preliminary data.</text>
</comment>
<organism evidence="1 3">
    <name type="scientific">Didymodactylos carnosus</name>
    <dbReference type="NCBI Taxonomy" id="1234261"/>
    <lineage>
        <taxon>Eukaryota</taxon>
        <taxon>Metazoa</taxon>
        <taxon>Spiralia</taxon>
        <taxon>Gnathifera</taxon>
        <taxon>Rotifera</taxon>
        <taxon>Eurotatoria</taxon>
        <taxon>Bdelloidea</taxon>
        <taxon>Philodinida</taxon>
        <taxon>Philodinidae</taxon>
        <taxon>Didymodactylos</taxon>
    </lineage>
</organism>
<dbReference type="AlphaFoldDB" id="A0A815V3N6"/>
<proteinExistence type="predicted"/>
<dbReference type="Pfam" id="PF09619">
    <property type="entry name" value="YscW"/>
    <property type="match status" value="1"/>
</dbReference>